<reference evidence="3" key="1">
    <citation type="submission" date="2017-03" db="EMBL/GenBank/DDBJ databases">
        <authorList>
            <person name="Rodrigo-Torres L."/>
            <person name="Arahal R.D."/>
            <person name="Lucena T."/>
        </authorList>
    </citation>
    <scope>NUCLEOTIDE SEQUENCE [LARGE SCALE GENOMIC DNA]</scope>
    <source>
        <strain evidence="3">CECT 8370</strain>
    </source>
</reference>
<evidence type="ECO:0000313" key="2">
    <source>
        <dbReference type="EMBL" id="SLN41127.1"/>
    </source>
</evidence>
<evidence type="ECO:0000256" key="1">
    <source>
        <dbReference type="SAM" id="MobiDB-lite"/>
    </source>
</evidence>
<dbReference type="Pfam" id="PF10115">
    <property type="entry name" value="HlyU"/>
    <property type="match status" value="1"/>
</dbReference>
<dbReference type="OrthoDB" id="9800971at2"/>
<name>A0A1X6Z5R3_9RHOB</name>
<dbReference type="EMBL" id="FWFJ01000013">
    <property type="protein sequence ID" value="SLN41127.1"/>
    <property type="molecule type" value="Genomic_DNA"/>
</dbReference>
<organism evidence="2 3">
    <name type="scientific">Roseovarius gaetbuli</name>
    <dbReference type="NCBI Taxonomy" id="1356575"/>
    <lineage>
        <taxon>Bacteria</taxon>
        <taxon>Pseudomonadati</taxon>
        <taxon>Pseudomonadota</taxon>
        <taxon>Alphaproteobacteria</taxon>
        <taxon>Rhodobacterales</taxon>
        <taxon>Roseobacteraceae</taxon>
        <taxon>Roseovarius</taxon>
    </lineage>
</organism>
<dbReference type="Proteomes" id="UP000194012">
    <property type="component" value="Unassembled WGS sequence"/>
</dbReference>
<dbReference type="InterPro" id="IPR018772">
    <property type="entry name" value="Transcription_activator_HlyU"/>
</dbReference>
<keyword evidence="3" id="KW-1185">Reference proteome</keyword>
<proteinExistence type="predicted"/>
<dbReference type="RefSeq" id="WP_085826652.1">
    <property type="nucleotide sequence ID" value="NZ_FWFJ01000013.1"/>
</dbReference>
<protein>
    <submittedName>
        <fullName evidence="2">Transcriptional activator HlyU</fullName>
    </submittedName>
</protein>
<sequence>MSLWSKLFGGSGSGKSMAKPAPEAETYKGFVIFPEPQPGEGGYRVGARIEKEIVGEVKVHQLLRADAILNMDDAAAFSVRKAKQVIDEQGERIFR</sequence>
<gene>
    <name evidence="2" type="ORF">ROG8370_01715</name>
</gene>
<dbReference type="AlphaFoldDB" id="A0A1X6Z5R3"/>
<feature type="region of interest" description="Disordered" evidence="1">
    <location>
        <begin position="1"/>
        <end position="20"/>
    </location>
</feature>
<evidence type="ECO:0000313" key="3">
    <source>
        <dbReference type="Proteomes" id="UP000194012"/>
    </source>
</evidence>
<accession>A0A1X6Z5R3</accession>